<organism evidence="5 6">
    <name type="scientific">Ichthyophthirius multifiliis</name>
    <name type="common">White spot disease agent</name>
    <name type="synonym">Ich</name>
    <dbReference type="NCBI Taxonomy" id="5932"/>
    <lineage>
        <taxon>Eukaryota</taxon>
        <taxon>Sar</taxon>
        <taxon>Alveolata</taxon>
        <taxon>Ciliophora</taxon>
        <taxon>Intramacronucleata</taxon>
        <taxon>Oligohymenophorea</taxon>
        <taxon>Hymenostomatida</taxon>
        <taxon>Ophryoglenina</taxon>
        <taxon>Ichthyophthirius</taxon>
    </lineage>
</organism>
<protein>
    <recommendedName>
        <fullName evidence="4">Peptidase M20 dimerisation domain-containing protein</fullName>
    </recommendedName>
</protein>
<dbReference type="STRING" id="857967.G0QVH9"/>
<dbReference type="OMA" id="LVYGHHD"/>
<dbReference type="Pfam" id="PF01546">
    <property type="entry name" value="Peptidase_M20"/>
    <property type="match status" value="1"/>
</dbReference>
<dbReference type="InterPro" id="IPR002933">
    <property type="entry name" value="Peptidase_M20"/>
</dbReference>
<dbReference type="Pfam" id="PF07687">
    <property type="entry name" value="M20_dimer"/>
    <property type="match status" value="1"/>
</dbReference>
<dbReference type="GO" id="GO:0006508">
    <property type="term" value="P:proteolysis"/>
    <property type="evidence" value="ECO:0007669"/>
    <property type="project" value="UniProtKB-KW"/>
</dbReference>
<keyword evidence="2" id="KW-0479">Metal-binding</keyword>
<keyword evidence="1" id="KW-0645">Protease</keyword>
<dbReference type="EMBL" id="GL983944">
    <property type="protein sequence ID" value="EGR30789.1"/>
    <property type="molecule type" value="Genomic_DNA"/>
</dbReference>
<dbReference type="CDD" id="cd05682">
    <property type="entry name" value="M20_dipept_dapE"/>
    <property type="match status" value="1"/>
</dbReference>
<dbReference type="RefSeq" id="XP_004032376.1">
    <property type="nucleotide sequence ID" value="XM_004032328.1"/>
</dbReference>
<evidence type="ECO:0000313" key="5">
    <source>
        <dbReference type="EMBL" id="EGR30789.1"/>
    </source>
</evidence>
<evidence type="ECO:0000256" key="2">
    <source>
        <dbReference type="ARBA" id="ARBA00022723"/>
    </source>
</evidence>
<dbReference type="GeneID" id="14906896"/>
<dbReference type="OrthoDB" id="7832001at2759"/>
<evidence type="ECO:0000259" key="4">
    <source>
        <dbReference type="Pfam" id="PF07687"/>
    </source>
</evidence>
<sequence length="471" mass="52979">MDIQKTIQFIEQKWQNDIQQNLEDYIRIPNMSKSFDSEWNTNGLLEKAANHLFNWAKSQNLKNAKLEIIKDADKTPLIYIEVDGTTQNTQTVLLYGHFDKQPPFTGWKEGLEFNKPKIIDEKLYGRGGADDGYSIFGAVTAIKICQEQQLPHPRCIILIEGDEESGSQHLPLYLEKLKDRIGEISIVFCLDSGTLNYEQLWITSSLRGSIALNLNIKVLNEGVHSGDASGVVPSSFRILRIILDRLENSKTGEIHEDLQVIIPHDRYFQAFKVSEYIGNDLIYKFPFVQGMQPTTQNVFNAYINKTWKPQVSYTGVDHLPNTSNAGNVLRPETTIKLSVRIPPTKCVKEAKETLIKLLTENPPYGAQVTCTNVIGNSGWNCPPVEKYLENSIQSASKAFYGKDALYLGEGGSIPLMGLLQRLFPKAQFVVTGVLGPNSNAHGPNEFLHIPFTKKLICCIAKILNDSYEQLK</sequence>
<proteinExistence type="predicted"/>
<dbReference type="GO" id="GO:0046872">
    <property type="term" value="F:metal ion binding"/>
    <property type="evidence" value="ECO:0007669"/>
    <property type="project" value="UniProtKB-KW"/>
</dbReference>
<dbReference type="InParanoid" id="G0QVH9"/>
<accession>G0QVH9</accession>
<evidence type="ECO:0000256" key="3">
    <source>
        <dbReference type="ARBA" id="ARBA00022801"/>
    </source>
</evidence>
<keyword evidence="3" id="KW-0378">Hydrolase</keyword>
<evidence type="ECO:0000256" key="1">
    <source>
        <dbReference type="ARBA" id="ARBA00022670"/>
    </source>
</evidence>
<dbReference type="GO" id="GO:0008233">
    <property type="term" value="F:peptidase activity"/>
    <property type="evidence" value="ECO:0007669"/>
    <property type="project" value="UniProtKB-KW"/>
</dbReference>
<dbReference type="Proteomes" id="UP000008983">
    <property type="component" value="Unassembled WGS sequence"/>
</dbReference>
<dbReference type="PANTHER" id="PTHR43270:SF4">
    <property type="entry name" value="CARNOSINE DIPEPTIDASE 2, ISOFORM A"/>
    <property type="match status" value="1"/>
</dbReference>
<dbReference type="eggNOG" id="KOG2276">
    <property type="taxonomic scope" value="Eukaryota"/>
</dbReference>
<evidence type="ECO:0000313" key="6">
    <source>
        <dbReference type="Proteomes" id="UP000008983"/>
    </source>
</evidence>
<dbReference type="AlphaFoldDB" id="G0QVH9"/>
<reference evidence="5 6" key="1">
    <citation type="submission" date="2011-07" db="EMBL/GenBank/DDBJ databases">
        <authorList>
            <person name="Coyne R."/>
            <person name="Brami D."/>
            <person name="Johnson J."/>
            <person name="Hostetler J."/>
            <person name="Hannick L."/>
            <person name="Clark T."/>
            <person name="Cassidy-Hanley D."/>
            <person name="Inman J."/>
        </authorList>
    </citation>
    <scope>NUCLEOTIDE SEQUENCE [LARGE SCALE GENOMIC DNA]</scope>
    <source>
        <strain evidence="5 6">G5</strain>
    </source>
</reference>
<dbReference type="InterPro" id="IPR011650">
    <property type="entry name" value="Peptidase_M20_dimer"/>
</dbReference>
<keyword evidence="6" id="KW-1185">Reference proteome</keyword>
<name>G0QVH9_ICHMU</name>
<gene>
    <name evidence="5" type="ORF">IMG5_123770</name>
</gene>
<dbReference type="InterPro" id="IPR051458">
    <property type="entry name" value="Cyt/Met_Dipeptidase"/>
</dbReference>
<dbReference type="Gene3D" id="3.30.70.360">
    <property type="match status" value="1"/>
</dbReference>
<dbReference type="SUPFAM" id="SSF53187">
    <property type="entry name" value="Zn-dependent exopeptidases"/>
    <property type="match status" value="1"/>
</dbReference>
<dbReference type="PANTHER" id="PTHR43270">
    <property type="entry name" value="BETA-ALA-HIS DIPEPTIDASE"/>
    <property type="match status" value="1"/>
</dbReference>
<dbReference type="MEROPS" id="M20.A18"/>
<dbReference type="Gene3D" id="3.40.630.10">
    <property type="entry name" value="Zn peptidases"/>
    <property type="match status" value="1"/>
</dbReference>
<feature type="domain" description="Peptidase M20 dimerisation" evidence="4">
    <location>
        <begin position="212"/>
        <end position="362"/>
    </location>
</feature>